<dbReference type="GO" id="GO:0030246">
    <property type="term" value="F:carbohydrate binding"/>
    <property type="evidence" value="ECO:0007669"/>
    <property type="project" value="UniProtKB-KW"/>
</dbReference>
<dbReference type="CDD" id="cd00161">
    <property type="entry name" value="beta-trefoil_Ricin-like"/>
    <property type="match status" value="2"/>
</dbReference>
<comment type="caution">
    <text evidence="2">The sequence shown here is derived from an EMBL/GenBank/DDBJ whole genome shotgun (WGS) entry which is preliminary data.</text>
</comment>
<dbReference type="SMART" id="SM00458">
    <property type="entry name" value="RICIN"/>
    <property type="match status" value="2"/>
</dbReference>
<dbReference type="PROSITE" id="PS50231">
    <property type="entry name" value="RICIN_B_LECTIN"/>
    <property type="match status" value="1"/>
</dbReference>
<evidence type="ECO:0000259" key="1">
    <source>
        <dbReference type="SMART" id="SM00458"/>
    </source>
</evidence>
<dbReference type="AlphaFoldDB" id="E6MGX3"/>
<dbReference type="InterPro" id="IPR035992">
    <property type="entry name" value="Ricin_B-like_lectins"/>
</dbReference>
<feature type="domain" description="Ricin B lectin" evidence="1">
    <location>
        <begin position="7"/>
        <end position="153"/>
    </location>
</feature>
<dbReference type="InterPro" id="IPR000772">
    <property type="entry name" value="Ricin_B_lectin"/>
</dbReference>
<dbReference type="Pfam" id="PF14200">
    <property type="entry name" value="RicinB_lectin_2"/>
    <property type="match status" value="2"/>
</dbReference>
<dbReference type="SUPFAM" id="SSF50370">
    <property type="entry name" value="Ricin B-like lectins"/>
    <property type="match status" value="3"/>
</dbReference>
<evidence type="ECO:0000313" key="2">
    <source>
        <dbReference type="EMBL" id="EFV01863.1"/>
    </source>
</evidence>
<dbReference type="EMBL" id="AEQN01000016">
    <property type="protein sequence ID" value="EFV01863.1"/>
    <property type="molecule type" value="Genomic_DNA"/>
</dbReference>
<evidence type="ECO:0000313" key="3">
    <source>
        <dbReference type="Proteomes" id="UP000004754"/>
    </source>
</evidence>
<dbReference type="Proteomes" id="UP000004754">
    <property type="component" value="Unassembled WGS sequence"/>
</dbReference>
<proteinExistence type="predicted"/>
<name>E6MGX3_9FIRM</name>
<dbReference type="HOGENOM" id="CLU_368367_0_0_9"/>
<accession>E6MGX3</accession>
<keyword evidence="2" id="KW-0430">Lectin</keyword>
<keyword evidence="3" id="KW-1185">Reference proteome</keyword>
<gene>
    <name evidence="2" type="ORF">HMP0721_1257</name>
</gene>
<protein>
    <submittedName>
        <fullName evidence="2">Ricin-type beta-trefoil lectin domain protein</fullName>
    </submittedName>
</protein>
<dbReference type="STRING" id="887929.HMP0721_1257"/>
<dbReference type="RefSeq" id="WP_006598680.1">
    <property type="nucleotide sequence ID" value="NZ_GL622359.1"/>
</dbReference>
<dbReference type="OrthoDB" id="9765386at2"/>
<sequence length="756" mass="80673">MADFIDGTYEIISVLGPTVAIDVKGASDNSGANVQVYTRNDSDAQKWSTFDDGTNGIQIACALSGRCLDVAGGKITSGTNVWQWENNDSRAQRWDIVPDGKTVIIGGTSYSTYVVKSHGTDFALDVSGGNVKPGTNVQIYAANGTDAQRWAFVPINILSAGGTYKIVSGVKENMVLDVSGASTANGANVMLHPSNGGSNQRWIAQKNDDGTLTFLGAGAKKALDDKGAGTKAGTNVQIWAPNYGTAQSWLAVRMGEMMIAGQTFPTYRLTVQAGMNLCLDVQGGSNKPGTNVRLWTANTSAAQRFAFVPASVFEPGLPTPAALSIGTNIGNNQTTVAMAFSCDWRNFQVRCRFRSRGAGGAFGSWSDYKSALDGQSGNEGWGDAWAPNFTFDNTTGDSKTVSIPIPDAYQVDGTIVMATEMQVEVRAHGSNWQGVTGYTVHGNAASKTFGLYWRPTAQVTAATLTGTGLLIRYTSDLEEGGCTVTVSAFGVSAMAKGLYGASGSVLIPAKQLKAIPSGTIPVTAWVARDLISNTTSASLAVADASNRTTLSITAEASDAGTYLLTIPTVSVSDTVQSFLIAQDTPVDTHEKSRDERNVIIEAISPLRTPVKALIWIFRTDGSWDAQTISLAPINNHAFCWTFDGGSCVLDLGHNENPTQEDTISRAAEDYEVISRPYHAYRLHKARERQLDVSGAVVTDMNKHGAWSDFDALLEAGHATFRNPRGEILPVVVTAISRPLEHPGWTEIKITQRQETR</sequence>
<dbReference type="eggNOG" id="COG2273">
    <property type="taxonomic scope" value="Bacteria"/>
</dbReference>
<dbReference type="Gene3D" id="2.80.10.50">
    <property type="match status" value="6"/>
</dbReference>
<feature type="domain" description="Ricin B lectin" evidence="1">
    <location>
        <begin position="161"/>
        <end position="308"/>
    </location>
</feature>
<reference evidence="2 3" key="1">
    <citation type="submission" date="2010-12" db="EMBL/GenBank/DDBJ databases">
        <authorList>
            <person name="Muzny D."/>
            <person name="Qin X."/>
            <person name="Deng J."/>
            <person name="Jiang H."/>
            <person name="Liu Y."/>
            <person name="Qu J."/>
            <person name="Song X.-Z."/>
            <person name="Zhang L."/>
            <person name="Thornton R."/>
            <person name="Coyle M."/>
            <person name="Francisco L."/>
            <person name="Jackson L."/>
            <person name="Javaid M."/>
            <person name="Korchina V."/>
            <person name="Kovar C."/>
            <person name="Mata R."/>
            <person name="Mathew T."/>
            <person name="Ngo R."/>
            <person name="Nguyen L."/>
            <person name="Nguyen N."/>
            <person name="Okwuonu G."/>
            <person name="Ongeri F."/>
            <person name="Pham C."/>
            <person name="Simmons D."/>
            <person name="Wilczek-Boney K."/>
            <person name="Hale W."/>
            <person name="Jakkamsetti A."/>
            <person name="Pham P."/>
            <person name="Ruth R."/>
            <person name="San Lucas F."/>
            <person name="Warren J."/>
            <person name="Zhang J."/>
            <person name="Zhao Z."/>
            <person name="Zhou C."/>
            <person name="Zhu D."/>
            <person name="Lee S."/>
            <person name="Bess C."/>
            <person name="Blankenburg K."/>
            <person name="Forbes L."/>
            <person name="Fu Q."/>
            <person name="Gubbala S."/>
            <person name="Hirani K."/>
            <person name="Jayaseelan J.C."/>
            <person name="Lara F."/>
            <person name="Munidasa M."/>
            <person name="Palculict T."/>
            <person name="Patil S."/>
            <person name="Pu L.-L."/>
            <person name="Saada N."/>
            <person name="Tang L."/>
            <person name="Weissenberger G."/>
            <person name="Zhu Y."/>
            <person name="Hemphill L."/>
            <person name="Shang Y."/>
            <person name="Youmans B."/>
            <person name="Ayvaz T."/>
            <person name="Ross M."/>
            <person name="Santibanez J."/>
            <person name="Aqrawi P."/>
            <person name="Gross S."/>
            <person name="Joshi V."/>
            <person name="Fowler G."/>
            <person name="Nazareth L."/>
            <person name="Reid J."/>
            <person name="Worley K."/>
            <person name="Petrosino J."/>
            <person name="Highlander S."/>
            <person name="Gibbs R."/>
        </authorList>
    </citation>
    <scope>NUCLEOTIDE SEQUENCE [LARGE SCALE GENOMIC DNA]</scope>
    <source>
        <strain evidence="2 3">ATCC 23263</strain>
    </source>
</reference>
<organism evidence="2 3">
    <name type="scientific">Pseudoramibacter alactolyticus ATCC 23263</name>
    <dbReference type="NCBI Taxonomy" id="887929"/>
    <lineage>
        <taxon>Bacteria</taxon>
        <taxon>Bacillati</taxon>
        <taxon>Bacillota</taxon>
        <taxon>Clostridia</taxon>
        <taxon>Eubacteriales</taxon>
        <taxon>Eubacteriaceae</taxon>
        <taxon>Pseudoramibacter</taxon>
    </lineage>
</organism>